<dbReference type="Proteomes" id="UP000237839">
    <property type="component" value="Unassembled WGS sequence"/>
</dbReference>
<keyword evidence="6" id="KW-0966">Cell projection</keyword>
<dbReference type="AlphaFoldDB" id="A0A2S9GUV6"/>
<organism evidence="6 7">
    <name type="scientific">Solimicrobium silvestre</name>
    <dbReference type="NCBI Taxonomy" id="2099400"/>
    <lineage>
        <taxon>Bacteria</taxon>
        <taxon>Pseudomonadati</taxon>
        <taxon>Pseudomonadota</taxon>
        <taxon>Betaproteobacteria</taxon>
        <taxon>Burkholderiales</taxon>
        <taxon>Oxalobacteraceae</taxon>
        <taxon>Solimicrobium</taxon>
    </lineage>
</organism>
<evidence type="ECO:0000256" key="4">
    <source>
        <dbReference type="ARBA" id="ARBA00023186"/>
    </source>
</evidence>
<evidence type="ECO:0000256" key="3">
    <source>
        <dbReference type="ARBA" id="ARBA00022795"/>
    </source>
</evidence>
<keyword evidence="2" id="KW-0963">Cytoplasm</keyword>
<sequence length="112" mass="12838">MTSQELMTIYENVASLTDQMVGAAQSNNWTLLAKLEEKCSLQVQAIKDNDVPVVLANEQREKKVCVINKILADDRKIRDITEPRMAQLSELMKSSSSQRKLFRAYQLDHRRA</sequence>
<keyword evidence="6" id="KW-0969">Cilium</keyword>
<dbReference type="OrthoDB" id="8527993at2"/>
<comment type="caution">
    <text evidence="6">The sequence shown here is derived from an EMBL/GenBank/DDBJ whole genome shotgun (WGS) entry which is preliminary data.</text>
</comment>
<evidence type="ECO:0000256" key="5">
    <source>
        <dbReference type="ARBA" id="ARBA00093797"/>
    </source>
</evidence>
<keyword evidence="3" id="KW-1005">Bacterial flagellum biogenesis</keyword>
<name>A0A2S9GUV6_9BURK</name>
<protein>
    <recommendedName>
        <fullName evidence="5">Flagellar protein FliT</fullName>
    </recommendedName>
</protein>
<evidence type="ECO:0000256" key="2">
    <source>
        <dbReference type="ARBA" id="ARBA00022490"/>
    </source>
</evidence>
<dbReference type="Gene3D" id="1.20.58.380">
    <property type="entry name" value="Flagellar protein flit"/>
    <property type="match status" value="1"/>
</dbReference>
<keyword evidence="6" id="KW-0282">Flagellum</keyword>
<proteinExistence type="predicted"/>
<gene>
    <name evidence="6" type="ORF">S2091_3769</name>
</gene>
<evidence type="ECO:0000313" key="7">
    <source>
        <dbReference type="Proteomes" id="UP000237839"/>
    </source>
</evidence>
<reference evidence="6 7" key="1">
    <citation type="submission" date="2018-02" db="EMBL/GenBank/DDBJ databases">
        <title>Solimicrobium silvestre gen. nov., sp. nov., isolated from alpine forest soil.</title>
        <authorList>
            <person name="Margesin R."/>
            <person name="Albuquerque L."/>
            <person name="Zhang D.-C."/>
            <person name="Froufe H.J.C."/>
            <person name="Severino R."/>
            <person name="Roxo I."/>
            <person name="Egas C."/>
            <person name="Da Costa M.S."/>
        </authorList>
    </citation>
    <scope>NUCLEOTIDE SEQUENCE [LARGE SCALE GENOMIC DNA]</scope>
    <source>
        <strain evidence="6 7">S20-91</strain>
    </source>
</reference>
<dbReference type="RefSeq" id="WP_105533518.1">
    <property type="nucleotide sequence ID" value="NZ_PUGF01000022.1"/>
</dbReference>
<keyword evidence="4" id="KW-0143">Chaperone</keyword>
<dbReference type="EMBL" id="PUGF01000022">
    <property type="protein sequence ID" value="PRC91491.1"/>
    <property type="molecule type" value="Genomic_DNA"/>
</dbReference>
<dbReference type="InterPro" id="IPR008622">
    <property type="entry name" value="FliT"/>
</dbReference>
<dbReference type="Pfam" id="PF05400">
    <property type="entry name" value="FliT"/>
    <property type="match status" value="1"/>
</dbReference>
<keyword evidence="7" id="KW-1185">Reference proteome</keyword>
<evidence type="ECO:0000256" key="1">
    <source>
        <dbReference type="ARBA" id="ARBA00004514"/>
    </source>
</evidence>
<accession>A0A2S9GUV6</accession>
<dbReference type="GO" id="GO:0044781">
    <property type="term" value="P:bacterial-type flagellum organization"/>
    <property type="evidence" value="ECO:0007669"/>
    <property type="project" value="UniProtKB-KW"/>
</dbReference>
<comment type="subcellular location">
    <subcellularLocation>
        <location evidence="1">Cytoplasm</location>
        <location evidence="1">Cytosol</location>
    </subcellularLocation>
</comment>
<evidence type="ECO:0000313" key="6">
    <source>
        <dbReference type="EMBL" id="PRC91491.1"/>
    </source>
</evidence>